<dbReference type="Proteomes" id="UP000008021">
    <property type="component" value="Chromosome 3"/>
</dbReference>
<feature type="compositionally biased region" description="Basic residues" evidence="1">
    <location>
        <begin position="87"/>
        <end position="96"/>
    </location>
</feature>
<reference evidence="2" key="2">
    <citation type="submission" date="2018-05" db="EMBL/GenBank/DDBJ databases">
        <title>OmerRS3 (Oryza meridionalis Reference Sequence Version 3).</title>
        <authorList>
            <person name="Zhang J."/>
            <person name="Kudrna D."/>
            <person name="Lee S."/>
            <person name="Talag J."/>
            <person name="Welchert J."/>
            <person name="Wing R.A."/>
        </authorList>
    </citation>
    <scope>NUCLEOTIDE SEQUENCE [LARGE SCALE GENOMIC DNA]</scope>
    <source>
        <strain evidence="2">cv. OR44</strain>
    </source>
</reference>
<sequence length="109" mass="11614">MANGPVRPMQPVRPLACRTRPDEGIPAAPCSLRHMPFARGALASHRPDAVCQLAASSPIAFATGLRPVGSDIFGLNPRWSLGFGRPGRRASWHTAKKPLTGKAHVSATR</sequence>
<protein>
    <submittedName>
        <fullName evidence="2">Uncharacterized protein</fullName>
    </submittedName>
</protein>
<evidence type="ECO:0000313" key="3">
    <source>
        <dbReference type="Proteomes" id="UP000008021"/>
    </source>
</evidence>
<dbReference type="HOGENOM" id="CLU_174326_0_0_1"/>
<dbReference type="AlphaFoldDB" id="A0A0E0D2M7"/>
<feature type="region of interest" description="Disordered" evidence="1">
    <location>
        <begin position="87"/>
        <end position="109"/>
    </location>
</feature>
<name>A0A0E0D2M7_9ORYZ</name>
<accession>A0A0E0D2M7</accession>
<organism evidence="2">
    <name type="scientific">Oryza meridionalis</name>
    <dbReference type="NCBI Taxonomy" id="40149"/>
    <lineage>
        <taxon>Eukaryota</taxon>
        <taxon>Viridiplantae</taxon>
        <taxon>Streptophyta</taxon>
        <taxon>Embryophyta</taxon>
        <taxon>Tracheophyta</taxon>
        <taxon>Spermatophyta</taxon>
        <taxon>Magnoliopsida</taxon>
        <taxon>Liliopsida</taxon>
        <taxon>Poales</taxon>
        <taxon>Poaceae</taxon>
        <taxon>BOP clade</taxon>
        <taxon>Oryzoideae</taxon>
        <taxon>Oryzeae</taxon>
        <taxon>Oryzinae</taxon>
        <taxon>Oryza</taxon>
    </lineage>
</organism>
<dbReference type="EnsemblPlants" id="OMERI03G20650.1">
    <property type="protein sequence ID" value="OMERI03G20650.1"/>
    <property type="gene ID" value="OMERI03G20650"/>
</dbReference>
<dbReference type="Gramene" id="OMERI03G20650.1">
    <property type="protein sequence ID" value="OMERI03G20650.1"/>
    <property type="gene ID" value="OMERI03G20650"/>
</dbReference>
<keyword evidence="3" id="KW-1185">Reference proteome</keyword>
<evidence type="ECO:0000313" key="2">
    <source>
        <dbReference type="EnsemblPlants" id="OMERI03G20650.1"/>
    </source>
</evidence>
<proteinExistence type="predicted"/>
<reference evidence="2" key="1">
    <citation type="submission" date="2015-04" db="UniProtKB">
        <authorList>
            <consortium name="EnsemblPlants"/>
        </authorList>
    </citation>
    <scope>IDENTIFICATION</scope>
</reference>
<evidence type="ECO:0000256" key="1">
    <source>
        <dbReference type="SAM" id="MobiDB-lite"/>
    </source>
</evidence>